<dbReference type="GO" id="GO:0005164">
    <property type="term" value="F:tumor necrosis factor receptor binding"/>
    <property type="evidence" value="ECO:0007669"/>
    <property type="project" value="InterPro"/>
</dbReference>
<evidence type="ECO:0000313" key="5">
    <source>
        <dbReference type="Proteomes" id="UP001059041"/>
    </source>
</evidence>
<evidence type="ECO:0000313" key="4">
    <source>
        <dbReference type="EMBL" id="KAI7813370.1"/>
    </source>
</evidence>
<reference evidence="4" key="1">
    <citation type="submission" date="2021-02" db="EMBL/GenBank/DDBJ databases">
        <title>Comparative genomics reveals that relaxation of natural selection precedes convergent phenotypic evolution of cavefish.</title>
        <authorList>
            <person name="Peng Z."/>
        </authorList>
    </citation>
    <scope>NUCLEOTIDE SEQUENCE</scope>
    <source>
        <tissue evidence="4">Muscle</tissue>
    </source>
</reference>
<feature type="domain" description="THD" evidence="3">
    <location>
        <begin position="97"/>
        <end position="217"/>
    </location>
</feature>
<dbReference type="InterPro" id="IPR006052">
    <property type="entry name" value="TNF_dom"/>
</dbReference>
<evidence type="ECO:0000256" key="1">
    <source>
        <dbReference type="ARBA" id="ARBA00008670"/>
    </source>
</evidence>
<accession>A0A9W8CAT5</accession>
<keyword evidence="2" id="KW-1133">Transmembrane helix</keyword>
<proteinExistence type="inferred from homology"/>
<sequence>METARKAKAHFIWTSVALVIVIAASCLTYVFMSKTNNLPYQVPTCQKANIVSAPSLFDPTATSMGNIRGRQSSRGDWLLKAQGFNEKDSRLIWEDEWAENRNKSETILDHTNMWMVIREKGVYLLYIQANFKLKYSEERKLLVDFDYSNGTRTQDDAQIFAAAHDTQVVNSSEVQDAKLNTFLKMDLNSGSRLSVRAFPSDAVTTAARPFSTFITVIKWADDW</sequence>
<dbReference type="GO" id="GO:0006955">
    <property type="term" value="P:immune response"/>
    <property type="evidence" value="ECO:0007669"/>
    <property type="project" value="InterPro"/>
</dbReference>
<dbReference type="InterPro" id="IPR008983">
    <property type="entry name" value="Tumour_necrosis_fac-like_dom"/>
</dbReference>
<keyword evidence="5" id="KW-1185">Reference proteome</keyword>
<comment type="similarity">
    <text evidence="1">Belongs to the tumor necrosis factor family.</text>
</comment>
<dbReference type="Pfam" id="PF00229">
    <property type="entry name" value="TNF"/>
    <property type="match status" value="1"/>
</dbReference>
<name>A0A9W8CAT5_TRIRA</name>
<dbReference type="OrthoDB" id="8940744at2759"/>
<dbReference type="AlphaFoldDB" id="A0A9W8CAT5"/>
<keyword evidence="2" id="KW-0812">Transmembrane</keyword>
<evidence type="ECO:0000259" key="3">
    <source>
        <dbReference type="Pfam" id="PF00229"/>
    </source>
</evidence>
<dbReference type="EMBL" id="JAFHDT010000002">
    <property type="protein sequence ID" value="KAI7813370.1"/>
    <property type="molecule type" value="Genomic_DNA"/>
</dbReference>
<keyword evidence="2" id="KW-0472">Membrane</keyword>
<dbReference type="PROSITE" id="PS51257">
    <property type="entry name" value="PROKAR_LIPOPROTEIN"/>
    <property type="match status" value="1"/>
</dbReference>
<organism evidence="4 5">
    <name type="scientific">Triplophysa rosa</name>
    <name type="common">Cave loach</name>
    <dbReference type="NCBI Taxonomy" id="992332"/>
    <lineage>
        <taxon>Eukaryota</taxon>
        <taxon>Metazoa</taxon>
        <taxon>Chordata</taxon>
        <taxon>Craniata</taxon>
        <taxon>Vertebrata</taxon>
        <taxon>Euteleostomi</taxon>
        <taxon>Actinopterygii</taxon>
        <taxon>Neopterygii</taxon>
        <taxon>Teleostei</taxon>
        <taxon>Ostariophysi</taxon>
        <taxon>Cypriniformes</taxon>
        <taxon>Nemacheilidae</taxon>
        <taxon>Triplophysa</taxon>
    </lineage>
</organism>
<protein>
    <recommendedName>
        <fullName evidence="3">THD domain-containing protein</fullName>
    </recommendedName>
</protein>
<evidence type="ECO:0000256" key="2">
    <source>
        <dbReference type="SAM" id="Phobius"/>
    </source>
</evidence>
<feature type="transmembrane region" description="Helical" evidence="2">
    <location>
        <begin position="12"/>
        <end position="32"/>
    </location>
</feature>
<dbReference type="Proteomes" id="UP001059041">
    <property type="component" value="Linkage Group LG2"/>
</dbReference>
<comment type="caution">
    <text evidence="4">The sequence shown here is derived from an EMBL/GenBank/DDBJ whole genome shotgun (WGS) entry which is preliminary data.</text>
</comment>
<gene>
    <name evidence="4" type="ORF">IRJ41_016699</name>
</gene>
<dbReference type="GO" id="GO:0016020">
    <property type="term" value="C:membrane"/>
    <property type="evidence" value="ECO:0007669"/>
    <property type="project" value="InterPro"/>
</dbReference>
<dbReference type="Gene3D" id="2.60.120.40">
    <property type="match status" value="1"/>
</dbReference>
<dbReference type="SUPFAM" id="SSF49842">
    <property type="entry name" value="TNF-like"/>
    <property type="match status" value="1"/>
</dbReference>